<evidence type="ECO:0000256" key="8">
    <source>
        <dbReference type="ARBA" id="ARBA00022777"/>
    </source>
</evidence>
<name>W7QVP3_9ALTE</name>
<protein>
    <recommendedName>
        <fullName evidence="3">histidine kinase</fullName>
        <ecNumber evidence="3">2.7.13.3</ecNumber>
    </recommendedName>
</protein>
<dbReference type="EMBL" id="ARZY01000003">
    <property type="protein sequence ID" value="EWH11788.1"/>
    <property type="molecule type" value="Genomic_DNA"/>
</dbReference>
<dbReference type="SUPFAM" id="SSF158472">
    <property type="entry name" value="HAMP domain-like"/>
    <property type="match status" value="1"/>
</dbReference>
<proteinExistence type="predicted"/>
<evidence type="ECO:0000259" key="15">
    <source>
        <dbReference type="PROSITE" id="PS50109"/>
    </source>
</evidence>
<dbReference type="GO" id="GO:0005524">
    <property type="term" value="F:ATP binding"/>
    <property type="evidence" value="ECO:0007669"/>
    <property type="project" value="UniProtKB-KW"/>
</dbReference>
<keyword evidence="9" id="KW-0067">ATP-binding</keyword>
<dbReference type="STRING" id="1328313.DS2_03155"/>
<dbReference type="InterPro" id="IPR036890">
    <property type="entry name" value="HATPase_C_sf"/>
</dbReference>
<dbReference type="SUPFAM" id="SSF55785">
    <property type="entry name" value="PYP-like sensor domain (PAS domain)"/>
    <property type="match status" value="1"/>
</dbReference>
<feature type="transmembrane region" description="Helical" evidence="14">
    <location>
        <begin position="292"/>
        <end position="312"/>
    </location>
</feature>
<dbReference type="InterPro" id="IPR011006">
    <property type="entry name" value="CheY-like_superfamily"/>
</dbReference>
<comment type="subcellular location">
    <subcellularLocation>
        <location evidence="2">Membrane</location>
    </subcellularLocation>
</comment>
<dbReference type="PROSITE" id="PS50110">
    <property type="entry name" value="RESPONSE_REGULATORY"/>
    <property type="match status" value="1"/>
</dbReference>
<gene>
    <name evidence="18" type="ORF">DS2_03155</name>
</gene>
<dbReference type="InterPro" id="IPR005467">
    <property type="entry name" value="His_kinase_dom"/>
</dbReference>
<evidence type="ECO:0000256" key="4">
    <source>
        <dbReference type="ARBA" id="ARBA00022553"/>
    </source>
</evidence>
<keyword evidence="8 18" id="KW-0418">Kinase</keyword>
<sequence>MSIKYKILLILLLLVFASHALITSVYYTNSQKLVKNLASEQLLAISNLQQQRMVSFVDNNFEKLNLVKSRTQLRRSLANYQKHNQPKDLQLINRIIVDAVNQSHSVEDIFIIDLTGKVVTTAQGKLEGQSFAQHKLFTQGKLQPTSTLLVNEVEVAVPSFIFSAPLELNRQILGVVAMQVSTTGLEHFLQDYTGLGETGEVLMSTVAKNGNVLFFTPHRFAQFPLSFKPSHSANMFDNKGDFNMPEPVISAQDYRGKAVFAISRYLPELDIRIVVKMDQEEVLNYNDELTNLILFLIVFLVLIVFFVSLVLAHKITRPVIDITKVAVESSQGHFTRRMQSYPNDELGQLAHALDSMAEKLIKHNKDLASEVAAKTAELQHVIKKLEHEQHKFEQFVNLVHVGIAINRLSDGAFIFVNAEFSRFTGYSIEELNTLDYWQLTPKKYQPQEHQQLQSMNQTGRYGPYEKEYIHKNGHCYPVLLHGVKINTDGVDYIWSVVQDISQLKENEKELLVAKQKAEAANEAKSQFLANMSHEIRTPMNAILGGLQLLDEHVSDESAKNLLSNASYSAKSLVTIINDILDYSKIEENKLTLEQAPFSALEVVNSVHYDLEEVAVSKGIALIVKVSDNFVDGWVGDLVRVKQILLNLVSNAVKFTTEGEVVVQLNAARVTGKQAIEFRVTDTGIGMSKEAQGRMFERFEQADISTTRKFGGSGLGMSITVNLVKMMGGSIKVHSEEGKGTNIQVILPLPQADLSDSTQAPVASHIPLLPGKRILVAEDNMINQAVIEGMLLPTQAEFVMVENGLLAVESVADSSFDLILMDIHMPEMDGVEAFQQIHKTHPDLPIVAFTANVMLEDVKAYLAQGFVAHLSKPIDIKDLYALLKQYLV</sequence>
<dbReference type="GO" id="GO:0000155">
    <property type="term" value="F:phosphorelay sensor kinase activity"/>
    <property type="evidence" value="ECO:0007669"/>
    <property type="project" value="InterPro"/>
</dbReference>
<dbReference type="Proteomes" id="UP000019276">
    <property type="component" value="Unassembled WGS sequence"/>
</dbReference>
<organism evidence="18 19">
    <name type="scientific">Catenovulum agarivorans DS-2</name>
    <dbReference type="NCBI Taxonomy" id="1328313"/>
    <lineage>
        <taxon>Bacteria</taxon>
        <taxon>Pseudomonadati</taxon>
        <taxon>Pseudomonadota</taxon>
        <taxon>Gammaproteobacteria</taxon>
        <taxon>Alteromonadales</taxon>
        <taxon>Alteromonadaceae</taxon>
        <taxon>Catenovulum</taxon>
    </lineage>
</organism>
<dbReference type="OrthoDB" id="9810730at2"/>
<dbReference type="InterPro" id="IPR000014">
    <property type="entry name" value="PAS"/>
</dbReference>
<dbReference type="PANTHER" id="PTHR45339">
    <property type="entry name" value="HYBRID SIGNAL TRANSDUCTION HISTIDINE KINASE J"/>
    <property type="match status" value="1"/>
</dbReference>
<dbReference type="InterPro" id="IPR036097">
    <property type="entry name" value="HisK_dim/P_sf"/>
</dbReference>
<dbReference type="Pfam" id="PF13426">
    <property type="entry name" value="PAS_9"/>
    <property type="match status" value="1"/>
</dbReference>
<evidence type="ECO:0000259" key="17">
    <source>
        <dbReference type="PROSITE" id="PS50885"/>
    </source>
</evidence>
<dbReference type="Pfam" id="PF02518">
    <property type="entry name" value="HATPase_c"/>
    <property type="match status" value="1"/>
</dbReference>
<reference evidence="18 19" key="1">
    <citation type="journal article" date="2014" name="Genome Announc.">
        <title>Draft Genome Sequence of the Agar-Degrading Bacterium Catenovulum sp. Strain DS-2, Isolated from Intestines of Haliotis diversicolor.</title>
        <authorList>
            <person name="Shan D."/>
            <person name="Li X."/>
            <person name="Gu Z."/>
            <person name="Wei G."/>
            <person name="Gao Z."/>
            <person name="Shao Z."/>
        </authorList>
    </citation>
    <scope>NUCLEOTIDE SEQUENCE [LARGE SCALE GENOMIC DNA]</scope>
    <source>
        <strain evidence="18 19">DS-2</strain>
    </source>
</reference>
<evidence type="ECO:0000256" key="3">
    <source>
        <dbReference type="ARBA" id="ARBA00012438"/>
    </source>
</evidence>
<evidence type="ECO:0000256" key="7">
    <source>
        <dbReference type="ARBA" id="ARBA00022741"/>
    </source>
</evidence>
<evidence type="ECO:0000256" key="11">
    <source>
        <dbReference type="ARBA" id="ARBA00023012"/>
    </source>
</evidence>
<feature type="domain" description="Histidine kinase" evidence="15">
    <location>
        <begin position="530"/>
        <end position="750"/>
    </location>
</feature>
<evidence type="ECO:0000256" key="9">
    <source>
        <dbReference type="ARBA" id="ARBA00022840"/>
    </source>
</evidence>
<dbReference type="PROSITE" id="PS50885">
    <property type="entry name" value="HAMP"/>
    <property type="match status" value="1"/>
</dbReference>
<dbReference type="Gene3D" id="3.30.565.10">
    <property type="entry name" value="Histidine kinase-like ATPase, C-terminal domain"/>
    <property type="match status" value="1"/>
</dbReference>
<dbReference type="Pfam" id="PF00072">
    <property type="entry name" value="Response_reg"/>
    <property type="match status" value="1"/>
</dbReference>
<dbReference type="EC" id="2.7.13.3" evidence="3"/>
<dbReference type="RefSeq" id="WP_051479574.1">
    <property type="nucleotide sequence ID" value="NZ_ARZY01000003.1"/>
</dbReference>
<evidence type="ECO:0000313" key="18">
    <source>
        <dbReference type="EMBL" id="EWH11788.1"/>
    </source>
</evidence>
<dbReference type="InterPro" id="IPR003594">
    <property type="entry name" value="HATPase_dom"/>
</dbReference>
<feature type="domain" description="Response regulatory" evidence="16">
    <location>
        <begin position="772"/>
        <end position="886"/>
    </location>
</feature>
<comment type="catalytic activity">
    <reaction evidence="1">
        <text>ATP + protein L-histidine = ADP + protein N-phospho-L-histidine.</text>
        <dbReference type="EC" id="2.7.13.3"/>
    </reaction>
</comment>
<keyword evidence="19" id="KW-1185">Reference proteome</keyword>
<feature type="domain" description="HAMP" evidence="17">
    <location>
        <begin position="313"/>
        <end position="365"/>
    </location>
</feature>
<keyword evidence="12 14" id="KW-0472">Membrane</keyword>
<dbReference type="PATRIC" id="fig|1328313.3.peg.655"/>
<dbReference type="FunFam" id="3.30.565.10:FF:000010">
    <property type="entry name" value="Sensor histidine kinase RcsC"/>
    <property type="match status" value="1"/>
</dbReference>
<comment type="caution">
    <text evidence="18">The sequence shown here is derived from an EMBL/GenBank/DDBJ whole genome shotgun (WGS) entry which is preliminary data.</text>
</comment>
<dbReference type="InterPro" id="IPR004358">
    <property type="entry name" value="Sig_transdc_His_kin-like_C"/>
</dbReference>
<evidence type="ECO:0000256" key="13">
    <source>
        <dbReference type="PROSITE-ProRule" id="PRU00169"/>
    </source>
</evidence>
<dbReference type="InterPro" id="IPR003661">
    <property type="entry name" value="HisK_dim/P_dom"/>
</dbReference>
<dbReference type="NCBIfam" id="TIGR00229">
    <property type="entry name" value="sensory_box"/>
    <property type="match status" value="1"/>
</dbReference>
<evidence type="ECO:0000256" key="14">
    <source>
        <dbReference type="SAM" id="Phobius"/>
    </source>
</evidence>
<evidence type="ECO:0000256" key="10">
    <source>
        <dbReference type="ARBA" id="ARBA00022989"/>
    </source>
</evidence>
<keyword evidence="6 14" id="KW-0812">Transmembrane</keyword>
<evidence type="ECO:0000313" key="19">
    <source>
        <dbReference type="Proteomes" id="UP000019276"/>
    </source>
</evidence>
<dbReference type="Pfam" id="PF00672">
    <property type="entry name" value="HAMP"/>
    <property type="match status" value="1"/>
</dbReference>
<dbReference type="Pfam" id="PF00512">
    <property type="entry name" value="HisKA"/>
    <property type="match status" value="1"/>
</dbReference>
<dbReference type="CDD" id="cd00130">
    <property type="entry name" value="PAS"/>
    <property type="match status" value="1"/>
</dbReference>
<evidence type="ECO:0000256" key="12">
    <source>
        <dbReference type="ARBA" id="ARBA00023136"/>
    </source>
</evidence>
<dbReference type="SMART" id="SM00387">
    <property type="entry name" value="HATPase_c"/>
    <property type="match status" value="1"/>
</dbReference>
<dbReference type="InterPro" id="IPR003660">
    <property type="entry name" value="HAMP_dom"/>
</dbReference>
<keyword evidence="4 13" id="KW-0597">Phosphoprotein</keyword>
<keyword evidence="7" id="KW-0547">Nucleotide-binding</keyword>
<keyword evidence="10 14" id="KW-1133">Transmembrane helix</keyword>
<evidence type="ECO:0000256" key="5">
    <source>
        <dbReference type="ARBA" id="ARBA00022679"/>
    </source>
</evidence>
<feature type="modified residue" description="4-aspartylphosphate" evidence="13">
    <location>
        <position position="821"/>
    </location>
</feature>
<dbReference type="PROSITE" id="PS50109">
    <property type="entry name" value="HIS_KIN"/>
    <property type="match status" value="1"/>
</dbReference>
<dbReference type="FunFam" id="1.10.287.130:FF:000004">
    <property type="entry name" value="Ethylene receptor 1"/>
    <property type="match status" value="1"/>
</dbReference>
<dbReference type="CDD" id="cd06225">
    <property type="entry name" value="HAMP"/>
    <property type="match status" value="1"/>
</dbReference>
<dbReference type="SMART" id="SM00388">
    <property type="entry name" value="HisKA"/>
    <property type="match status" value="1"/>
</dbReference>
<dbReference type="SUPFAM" id="SSF47384">
    <property type="entry name" value="Homodimeric domain of signal transducing histidine kinase"/>
    <property type="match status" value="1"/>
</dbReference>
<dbReference type="SMART" id="SM00448">
    <property type="entry name" value="REC"/>
    <property type="match status" value="1"/>
</dbReference>
<dbReference type="Gene3D" id="3.40.50.2300">
    <property type="match status" value="1"/>
</dbReference>
<dbReference type="SMART" id="SM00086">
    <property type="entry name" value="PAC"/>
    <property type="match status" value="1"/>
</dbReference>
<dbReference type="SUPFAM" id="SSF55874">
    <property type="entry name" value="ATPase domain of HSP90 chaperone/DNA topoisomerase II/histidine kinase"/>
    <property type="match status" value="1"/>
</dbReference>
<dbReference type="SMART" id="SM00304">
    <property type="entry name" value="HAMP"/>
    <property type="match status" value="1"/>
</dbReference>
<keyword evidence="11" id="KW-0902">Two-component regulatory system</keyword>
<evidence type="ECO:0000256" key="1">
    <source>
        <dbReference type="ARBA" id="ARBA00000085"/>
    </source>
</evidence>
<dbReference type="SMART" id="SM00091">
    <property type="entry name" value="PAS"/>
    <property type="match status" value="1"/>
</dbReference>
<dbReference type="CDD" id="cd17546">
    <property type="entry name" value="REC_hyHK_CKI1_RcsC-like"/>
    <property type="match status" value="1"/>
</dbReference>
<dbReference type="InterPro" id="IPR001789">
    <property type="entry name" value="Sig_transdc_resp-reg_receiver"/>
</dbReference>
<accession>W7QVP3</accession>
<dbReference type="InterPro" id="IPR035965">
    <property type="entry name" value="PAS-like_dom_sf"/>
</dbReference>
<dbReference type="AlphaFoldDB" id="W7QVP3"/>
<dbReference type="GO" id="GO:0016020">
    <property type="term" value="C:membrane"/>
    <property type="evidence" value="ECO:0007669"/>
    <property type="project" value="UniProtKB-SubCell"/>
</dbReference>
<dbReference type="PRINTS" id="PR00344">
    <property type="entry name" value="BCTRLSENSOR"/>
</dbReference>
<dbReference type="Gene3D" id="1.10.287.130">
    <property type="match status" value="1"/>
</dbReference>
<evidence type="ECO:0000256" key="6">
    <source>
        <dbReference type="ARBA" id="ARBA00022692"/>
    </source>
</evidence>
<dbReference type="CDD" id="cd00082">
    <property type="entry name" value="HisKA"/>
    <property type="match status" value="1"/>
</dbReference>
<dbReference type="CDD" id="cd16922">
    <property type="entry name" value="HATPase_EvgS-ArcB-TorS-like"/>
    <property type="match status" value="1"/>
</dbReference>
<dbReference type="InterPro" id="IPR001610">
    <property type="entry name" value="PAC"/>
</dbReference>
<dbReference type="eggNOG" id="COG0642">
    <property type="taxonomic scope" value="Bacteria"/>
</dbReference>
<keyword evidence="5" id="KW-0808">Transferase</keyword>
<dbReference type="Gene3D" id="3.30.450.20">
    <property type="entry name" value="PAS domain"/>
    <property type="match status" value="2"/>
</dbReference>
<dbReference type="SUPFAM" id="SSF52172">
    <property type="entry name" value="CheY-like"/>
    <property type="match status" value="1"/>
</dbReference>
<dbReference type="Gene3D" id="6.10.340.10">
    <property type="match status" value="1"/>
</dbReference>
<evidence type="ECO:0000256" key="2">
    <source>
        <dbReference type="ARBA" id="ARBA00004370"/>
    </source>
</evidence>
<dbReference type="PANTHER" id="PTHR45339:SF1">
    <property type="entry name" value="HYBRID SIGNAL TRANSDUCTION HISTIDINE KINASE J"/>
    <property type="match status" value="1"/>
</dbReference>
<evidence type="ECO:0000259" key="16">
    <source>
        <dbReference type="PROSITE" id="PS50110"/>
    </source>
</evidence>